<sequence>MSLILLSIVRVRAVAFYQMVTQHHDSIPNRSKDRHSATASSPPLVIVVRRPSSPADTCTADENVPPAPAAAGRPFRATPTATPPQIHHPALPYGLPLRHKRTQPARLEYELPIFQRSYLPSSGAQSGR</sequence>
<feature type="region of interest" description="Disordered" evidence="1">
    <location>
        <begin position="25"/>
        <end position="97"/>
    </location>
</feature>
<organism evidence="2 3">
    <name type="scientific">Colletotrichum kahawae</name>
    <name type="common">Coffee berry disease fungus</name>
    <dbReference type="NCBI Taxonomy" id="34407"/>
    <lineage>
        <taxon>Eukaryota</taxon>
        <taxon>Fungi</taxon>
        <taxon>Dikarya</taxon>
        <taxon>Ascomycota</taxon>
        <taxon>Pezizomycotina</taxon>
        <taxon>Sordariomycetes</taxon>
        <taxon>Hypocreomycetidae</taxon>
        <taxon>Glomerellales</taxon>
        <taxon>Glomerellaceae</taxon>
        <taxon>Colletotrichum</taxon>
        <taxon>Colletotrichum gloeosporioides species complex</taxon>
    </lineage>
</organism>
<name>A0AAD9YVN0_COLKA</name>
<evidence type="ECO:0000313" key="3">
    <source>
        <dbReference type="Proteomes" id="UP001281614"/>
    </source>
</evidence>
<evidence type="ECO:0000313" key="2">
    <source>
        <dbReference type="EMBL" id="KAK2779701.1"/>
    </source>
</evidence>
<comment type="caution">
    <text evidence="2">The sequence shown here is derived from an EMBL/GenBank/DDBJ whole genome shotgun (WGS) entry which is preliminary data.</text>
</comment>
<proteinExistence type="predicted"/>
<dbReference type="AlphaFoldDB" id="A0AAD9YVN0"/>
<feature type="compositionally biased region" description="Basic and acidic residues" evidence="1">
    <location>
        <begin position="25"/>
        <end position="36"/>
    </location>
</feature>
<reference evidence="2" key="1">
    <citation type="submission" date="2023-02" db="EMBL/GenBank/DDBJ databases">
        <title>Colletotrichum kahawae CIFC_Que2 genome sequencing and assembly.</title>
        <authorList>
            <person name="Baroncelli R."/>
        </authorList>
    </citation>
    <scope>NUCLEOTIDE SEQUENCE</scope>
    <source>
        <strain evidence="2">CIFC_Que2</strain>
    </source>
</reference>
<keyword evidence="3" id="KW-1185">Reference proteome</keyword>
<dbReference type="Proteomes" id="UP001281614">
    <property type="component" value="Unassembled WGS sequence"/>
</dbReference>
<dbReference type="EMBL" id="VYYT01000002">
    <property type="protein sequence ID" value="KAK2779701.1"/>
    <property type="molecule type" value="Genomic_DNA"/>
</dbReference>
<gene>
    <name evidence="2" type="ORF">CKAH01_03049</name>
</gene>
<evidence type="ECO:0000256" key="1">
    <source>
        <dbReference type="SAM" id="MobiDB-lite"/>
    </source>
</evidence>
<feature type="compositionally biased region" description="Low complexity" evidence="1">
    <location>
        <begin position="69"/>
        <end position="84"/>
    </location>
</feature>
<accession>A0AAD9YVN0</accession>
<protein>
    <submittedName>
        <fullName evidence="2">Uncharacterized protein</fullName>
    </submittedName>
</protein>